<dbReference type="AlphaFoldDB" id="A0A5P3VFZ3"/>
<protein>
    <submittedName>
        <fullName evidence="2">Helix-turn-helix domain-containing protein</fullName>
    </submittedName>
    <submittedName>
        <fullName evidence="3">Helix-turn-helix transcriptional regulator</fullName>
    </submittedName>
</protein>
<proteinExistence type="predicted"/>
<accession>A0A5P3VFZ3</accession>
<reference evidence="2 4" key="1">
    <citation type="submission" date="2018-09" db="EMBL/GenBank/DDBJ databases">
        <title>Complete genome sequence of Cupriavidus oxalaticus T2, a bacterium capable of phenol tolerance and degradation.</title>
        <authorList>
            <person name="Yan J."/>
        </authorList>
    </citation>
    <scope>NUCLEOTIDE SEQUENCE [LARGE SCALE GENOMIC DNA]</scope>
    <source>
        <strain evidence="2 4">T2</strain>
    </source>
</reference>
<dbReference type="Gene3D" id="1.10.260.40">
    <property type="entry name" value="lambda repressor-like DNA-binding domains"/>
    <property type="match status" value="1"/>
</dbReference>
<evidence type="ECO:0000313" key="3">
    <source>
        <dbReference type="EMBL" id="QRQ91610.1"/>
    </source>
</evidence>
<sequence>MSRLGLALAKEKHSHATAGRASAWTNRSSRTYISSLERGLKSPTLDKVDQIATALAIHPLTLLAYSYLGSRDSDEIDGILGQMRDELLQLVGRS</sequence>
<keyword evidence="5" id="KW-1185">Reference proteome</keyword>
<evidence type="ECO:0000313" key="2">
    <source>
        <dbReference type="EMBL" id="QEZ44333.1"/>
    </source>
</evidence>
<evidence type="ECO:0000313" key="4">
    <source>
        <dbReference type="Proteomes" id="UP000325743"/>
    </source>
</evidence>
<dbReference type="SUPFAM" id="SSF47413">
    <property type="entry name" value="lambda repressor-like DNA-binding domains"/>
    <property type="match status" value="1"/>
</dbReference>
<dbReference type="Proteomes" id="UP000325743">
    <property type="component" value="Chromosome 1"/>
</dbReference>
<dbReference type="InterPro" id="IPR001387">
    <property type="entry name" value="Cro/C1-type_HTH"/>
</dbReference>
<dbReference type="EMBL" id="CP069811">
    <property type="protein sequence ID" value="QRQ91610.1"/>
    <property type="molecule type" value="Genomic_DNA"/>
</dbReference>
<feature type="domain" description="HTH cro/C1-type" evidence="1">
    <location>
        <begin position="29"/>
        <end position="62"/>
    </location>
</feature>
<dbReference type="InterPro" id="IPR010982">
    <property type="entry name" value="Lambda_DNA-bd_dom_sf"/>
</dbReference>
<dbReference type="Proteomes" id="UP000623307">
    <property type="component" value="Chromosome 1"/>
</dbReference>
<dbReference type="RefSeq" id="WP_116386882.1">
    <property type="nucleotide sequence ID" value="NZ_CP032518.1"/>
</dbReference>
<evidence type="ECO:0000313" key="5">
    <source>
        <dbReference type="Proteomes" id="UP000623307"/>
    </source>
</evidence>
<dbReference type="CDD" id="cd00093">
    <property type="entry name" value="HTH_XRE"/>
    <property type="match status" value="1"/>
</dbReference>
<evidence type="ECO:0000259" key="1">
    <source>
        <dbReference type="PROSITE" id="PS50943"/>
    </source>
</evidence>
<organism evidence="2 4">
    <name type="scientific">Cupriavidus oxalaticus</name>
    <dbReference type="NCBI Taxonomy" id="96344"/>
    <lineage>
        <taxon>Bacteria</taxon>
        <taxon>Pseudomonadati</taxon>
        <taxon>Pseudomonadota</taxon>
        <taxon>Betaproteobacteria</taxon>
        <taxon>Burkholderiales</taxon>
        <taxon>Burkholderiaceae</taxon>
        <taxon>Cupriavidus</taxon>
    </lineage>
</organism>
<dbReference type="GeneID" id="303488124"/>
<dbReference type="OrthoDB" id="8527218at2"/>
<reference evidence="3 5" key="2">
    <citation type="submission" date="2021-02" db="EMBL/GenBank/DDBJ databases">
        <title>Complete Genome Sequence of Cupriavidus oxalaticus Strain Ox1, a Soil Oxalate-Degrading Species.</title>
        <authorList>
            <person name="Palmieri F."/>
            <person name="Udriet P."/>
            <person name="Deuasquier M."/>
            <person name="Beaudoing E."/>
            <person name="Johnson S.L."/>
            <person name="Davenport K.W."/>
            <person name="Chain P.S."/>
            <person name="Bindschedler S."/>
            <person name="Junier P."/>
        </authorList>
    </citation>
    <scope>NUCLEOTIDE SEQUENCE [LARGE SCALE GENOMIC DNA]</scope>
    <source>
        <strain evidence="3 5">Ox1</strain>
    </source>
</reference>
<dbReference type="Pfam" id="PF01381">
    <property type="entry name" value="HTH_3"/>
    <property type="match status" value="1"/>
</dbReference>
<dbReference type="GO" id="GO:0003677">
    <property type="term" value="F:DNA binding"/>
    <property type="evidence" value="ECO:0007669"/>
    <property type="project" value="InterPro"/>
</dbReference>
<dbReference type="EMBL" id="CP032518">
    <property type="protein sequence ID" value="QEZ44333.1"/>
    <property type="molecule type" value="Genomic_DNA"/>
</dbReference>
<gene>
    <name evidence="2" type="ORF">D2917_08890</name>
    <name evidence="3" type="ORF">JTE92_01275</name>
</gene>
<name>A0A5P3VFZ3_9BURK</name>
<dbReference type="PROSITE" id="PS50943">
    <property type="entry name" value="HTH_CROC1"/>
    <property type="match status" value="1"/>
</dbReference>